<name>A0A834BUT4_ORYME</name>
<evidence type="ECO:0000313" key="2">
    <source>
        <dbReference type="EMBL" id="KAF6717672.1"/>
    </source>
</evidence>
<evidence type="ECO:0000256" key="1">
    <source>
        <dbReference type="SAM" id="MobiDB-lite"/>
    </source>
</evidence>
<reference evidence="2" key="1">
    <citation type="journal article" name="BMC Genomics">
        <title>Long-read sequencing and de novo genome assembly of marine medaka (Oryzias melastigma).</title>
        <authorList>
            <person name="Liang P."/>
            <person name="Saqib H.S.A."/>
            <person name="Ni X."/>
            <person name="Shen Y."/>
        </authorList>
    </citation>
    <scope>NUCLEOTIDE SEQUENCE</scope>
    <source>
        <strain evidence="2">Bigg-433</strain>
    </source>
</reference>
<organism evidence="2 3">
    <name type="scientific">Oryzias melastigma</name>
    <name type="common">Marine medaka</name>
    <dbReference type="NCBI Taxonomy" id="30732"/>
    <lineage>
        <taxon>Eukaryota</taxon>
        <taxon>Metazoa</taxon>
        <taxon>Chordata</taxon>
        <taxon>Craniata</taxon>
        <taxon>Vertebrata</taxon>
        <taxon>Euteleostomi</taxon>
        <taxon>Actinopterygii</taxon>
        <taxon>Neopterygii</taxon>
        <taxon>Teleostei</taxon>
        <taxon>Neoteleostei</taxon>
        <taxon>Acanthomorphata</taxon>
        <taxon>Ovalentaria</taxon>
        <taxon>Atherinomorphae</taxon>
        <taxon>Beloniformes</taxon>
        <taxon>Adrianichthyidae</taxon>
        <taxon>Oryziinae</taxon>
        <taxon>Oryzias</taxon>
    </lineage>
</organism>
<proteinExistence type="predicted"/>
<dbReference type="AlphaFoldDB" id="A0A834BUT4"/>
<feature type="region of interest" description="Disordered" evidence="1">
    <location>
        <begin position="90"/>
        <end position="114"/>
    </location>
</feature>
<feature type="compositionally biased region" description="Basic residues" evidence="1">
    <location>
        <begin position="103"/>
        <end position="114"/>
    </location>
</feature>
<dbReference type="Proteomes" id="UP000646548">
    <property type="component" value="Unassembled WGS sequence"/>
</dbReference>
<comment type="caution">
    <text evidence="2">The sequence shown here is derived from an EMBL/GenBank/DDBJ whole genome shotgun (WGS) entry which is preliminary data.</text>
</comment>
<sequence>MERERGVTVAPPPLTRQRITADENAAFHNGRTVRPETPPPRAGRSPASRCSTWRSFMAFTEMICSKQRGLSLRWLRLAVAYDITANGNQIDMHHFLPPPTSRPVKKSWRCHGNR</sequence>
<feature type="region of interest" description="Disordered" evidence="1">
    <location>
        <begin position="22"/>
        <end position="48"/>
    </location>
</feature>
<dbReference type="EMBL" id="WKFB01000819">
    <property type="protein sequence ID" value="KAF6717672.1"/>
    <property type="molecule type" value="Genomic_DNA"/>
</dbReference>
<protein>
    <submittedName>
        <fullName evidence="2">Uncharacterized protein</fullName>
    </submittedName>
</protein>
<evidence type="ECO:0000313" key="3">
    <source>
        <dbReference type="Proteomes" id="UP000646548"/>
    </source>
</evidence>
<gene>
    <name evidence="2" type="ORF">FQA47_006681</name>
</gene>
<accession>A0A834BUT4</accession>